<protein>
    <submittedName>
        <fullName evidence="7">RNA polymerase sigma factor</fullName>
    </submittedName>
</protein>
<organism evidence="7">
    <name type="scientific">Rhodanobacter sp. IGA1.0</name>
    <dbReference type="NCBI Taxonomy" id="3158582"/>
    <lineage>
        <taxon>Bacteria</taxon>
        <taxon>Pseudomonadati</taxon>
        <taxon>Pseudomonadota</taxon>
        <taxon>Gammaproteobacteria</taxon>
        <taxon>Lysobacterales</taxon>
        <taxon>Rhodanobacteraceae</taxon>
        <taxon>Rhodanobacter</taxon>
    </lineage>
</organism>
<dbReference type="Gene3D" id="1.10.10.10">
    <property type="entry name" value="Winged helix-like DNA-binding domain superfamily/Winged helix DNA-binding domain"/>
    <property type="match status" value="1"/>
</dbReference>
<evidence type="ECO:0000256" key="1">
    <source>
        <dbReference type="ARBA" id="ARBA00010641"/>
    </source>
</evidence>
<evidence type="ECO:0000313" key="7">
    <source>
        <dbReference type="EMBL" id="XBS89350.1"/>
    </source>
</evidence>
<dbReference type="EMBL" id="CP157948">
    <property type="protein sequence ID" value="XBS89350.1"/>
    <property type="molecule type" value="Genomic_DNA"/>
</dbReference>
<dbReference type="SUPFAM" id="SSF88659">
    <property type="entry name" value="Sigma3 and sigma4 domains of RNA polymerase sigma factors"/>
    <property type="match status" value="1"/>
</dbReference>
<dbReference type="InterPro" id="IPR013249">
    <property type="entry name" value="RNA_pol_sigma70_r4_t2"/>
</dbReference>
<keyword evidence="2" id="KW-0805">Transcription regulation</keyword>
<evidence type="ECO:0000259" key="5">
    <source>
        <dbReference type="Pfam" id="PF04542"/>
    </source>
</evidence>
<dbReference type="InterPro" id="IPR007627">
    <property type="entry name" value="RNA_pol_sigma70_r2"/>
</dbReference>
<dbReference type="Pfam" id="PF04542">
    <property type="entry name" value="Sigma70_r2"/>
    <property type="match status" value="1"/>
</dbReference>
<feature type="domain" description="RNA polymerase sigma factor 70 region 4 type 2" evidence="6">
    <location>
        <begin position="133"/>
        <end position="184"/>
    </location>
</feature>
<dbReference type="SUPFAM" id="SSF88946">
    <property type="entry name" value="Sigma2 domain of RNA polymerase sigma factors"/>
    <property type="match status" value="1"/>
</dbReference>
<evidence type="ECO:0000256" key="4">
    <source>
        <dbReference type="ARBA" id="ARBA00023163"/>
    </source>
</evidence>
<dbReference type="AlphaFoldDB" id="A0AAU7QIK0"/>
<name>A0AAU7QIK0_9GAMM</name>
<keyword evidence="3" id="KW-0731">Sigma factor</keyword>
<dbReference type="InterPro" id="IPR014284">
    <property type="entry name" value="RNA_pol_sigma-70_dom"/>
</dbReference>
<dbReference type="PANTHER" id="PTHR43133:SF63">
    <property type="entry name" value="RNA POLYMERASE SIGMA FACTOR FECI-RELATED"/>
    <property type="match status" value="1"/>
</dbReference>
<dbReference type="InterPro" id="IPR013325">
    <property type="entry name" value="RNA_pol_sigma_r2"/>
</dbReference>
<proteinExistence type="inferred from homology"/>
<dbReference type="GO" id="GO:0003677">
    <property type="term" value="F:DNA binding"/>
    <property type="evidence" value="ECO:0007669"/>
    <property type="project" value="InterPro"/>
</dbReference>
<accession>A0AAU7QIK0</accession>
<dbReference type="InterPro" id="IPR039425">
    <property type="entry name" value="RNA_pol_sigma-70-like"/>
</dbReference>
<dbReference type="Gene3D" id="1.10.1740.10">
    <property type="match status" value="1"/>
</dbReference>
<evidence type="ECO:0000256" key="2">
    <source>
        <dbReference type="ARBA" id="ARBA00023015"/>
    </source>
</evidence>
<dbReference type="Pfam" id="PF08281">
    <property type="entry name" value="Sigma70_r4_2"/>
    <property type="match status" value="1"/>
</dbReference>
<dbReference type="InterPro" id="IPR036388">
    <property type="entry name" value="WH-like_DNA-bd_sf"/>
</dbReference>
<gene>
    <name evidence="7" type="ORF">ABNK63_13240</name>
</gene>
<dbReference type="GO" id="GO:0006352">
    <property type="term" value="P:DNA-templated transcription initiation"/>
    <property type="evidence" value="ECO:0007669"/>
    <property type="project" value="InterPro"/>
</dbReference>
<evidence type="ECO:0000259" key="6">
    <source>
        <dbReference type="Pfam" id="PF08281"/>
    </source>
</evidence>
<sequence>MSNLMDGPHSFMEHLSRHDDLQFDPAPAHGEVVAALYREHHAALVALLQCRLNSRSDAQEIAQEVYVKLLTMKDLGHLETPRAFLFRMAINQSVDYLRKRVVRANLSPPPVSEDLHAAPLPEQHLWAGQQWKKVQAALRELPAKCSQAFVLHVLEGREFSAIATEMKLSERMVRYHVSRAMAHCRERCFAMETP</sequence>
<dbReference type="NCBIfam" id="TIGR02937">
    <property type="entry name" value="sigma70-ECF"/>
    <property type="match status" value="1"/>
</dbReference>
<evidence type="ECO:0000256" key="3">
    <source>
        <dbReference type="ARBA" id="ARBA00023082"/>
    </source>
</evidence>
<dbReference type="PANTHER" id="PTHR43133">
    <property type="entry name" value="RNA POLYMERASE ECF-TYPE SIGMA FACTO"/>
    <property type="match status" value="1"/>
</dbReference>
<feature type="domain" description="RNA polymerase sigma-70 region 2" evidence="5">
    <location>
        <begin position="36"/>
        <end position="100"/>
    </location>
</feature>
<comment type="similarity">
    <text evidence="1">Belongs to the sigma-70 factor family. ECF subfamily.</text>
</comment>
<reference evidence="7" key="1">
    <citation type="submission" date="2024-06" db="EMBL/GenBank/DDBJ databases">
        <authorList>
            <person name="Sun Y."/>
        </authorList>
    </citation>
    <scope>NUCLEOTIDE SEQUENCE</scope>
    <source>
        <strain evidence="7">IGA1.0</strain>
    </source>
</reference>
<dbReference type="RefSeq" id="WP_350015893.1">
    <property type="nucleotide sequence ID" value="NZ_CP157948.1"/>
</dbReference>
<dbReference type="InterPro" id="IPR013324">
    <property type="entry name" value="RNA_pol_sigma_r3/r4-like"/>
</dbReference>
<dbReference type="GO" id="GO:0016987">
    <property type="term" value="F:sigma factor activity"/>
    <property type="evidence" value="ECO:0007669"/>
    <property type="project" value="UniProtKB-KW"/>
</dbReference>
<keyword evidence="4" id="KW-0804">Transcription</keyword>